<dbReference type="Pfam" id="PF19979">
    <property type="entry name" value="DUF6415"/>
    <property type="match status" value="1"/>
</dbReference>
<name>A0ABW7RKS8_9ACTN</name>
<evidence type="ECO:0000313" key="2">
    <source>
        <dbReference type="Proteomes" id="UP001610990"/>
    </source>
</evidence>
<reference evidence="1 2" key="1">
    <citation type="submission" date="2024-10" db="EMBL/GenBank/DDBJ databases">
        <title>The Natural Products Discovery Center: Release of the First 8490 Sequenced Strains for Exploring Actinobacteria Biosynthetic Diversity.</title>
        <authorList>
            <person name="Kalkreuter E."/>
            <person name="Kautsar S.A."/>
            <person name="Yang D."/>
            <person name="Bader C.D."/>
            <person name="Teijaro C.N."/>
            <person name="Fluegel L."/>
            <person name="Davis C.M."/>
            <person name="Simpson J.R."/>
            <person name="Lauterbach L."/>
            <person name="Steele A.D."/>
            <person name="Gui C."/>
            <person name="Meng S."/>
            <person name="Li G."/>
            <person name="Viehrig K."/>
            <person name="Ye F."/>
            <person name="Su P."/>
            <person name="Kiefer A.F."/>
            <person name="Nichols A."/>
            <person name="Cepeda A.J."/>
            <person name="Yan W."/>
            <person name="Fan B."/>
            <person name="Jiang Y."/>
            <person name="Adhikari A."/>
            <person name="Zheng C.-J."/>
            <person name="Schuster L."/>
            <person name="Cowan T.M."/>
            <person name="Smanski M.J."/>
            <person name="Chevrette M.G."/>
            <person name="De Carvalho L.P.S."/>
            <person name="Shen B."/>
        </authorList>
    </citation>
    <scope>NUCLEOTIDE SEQUENCE [LARGE SCALE GENOMIC DNA]</scope>
    <source>
        <strain evidence="1 2">NPDC018013</strain>
    </source>
</reference>
<proteinExistence type="predicted"/>
<sequence>MATVQRTIDQGRGLRDLPLTMESLADLERLLRGHITLLLPQAHAATERLPHDSAARHVYISRTEAIERQAEQGLGEGTLSAHVQVAQLARDCQWLLERHQGTEALVRSG</sequence>
<dbReference type="Proteomes" id="UP001610990">
    <property type="component" value="Unassembled WGS sequence"/>
</dbReference>
<accession>A0ABW7RKS8</accession>
<keyword evidence="2" id="KW-1185">Reference proteome</keyword>
<gene>
    <name evidence="1" type="ORF">ACH4GP_30530</name>
</gene>
<dbReference type="InterPro" id="IPR046300">
    <property type="entry name" value="DUF6415"/>
</dbReference>
<evidence type="ECO:0000313" key="1">
    <source>
        <dbReference type="EMBL" id="MFH8588676.1"/>
    </source>
</evidence>
<dbReference type="EMBL" id="JBIRGH010000025">
    <property type="protein sequence ID" value="MFH8588676.1"/>
    <property type="molecule type" value="Genomic_DNA"/>
</dbReference>
<protein>
    <submittedName>
        <fullName evidence="1">DUF6415 family natural product biosynthesis protein</fullName>
    </submittedName>
</protein>
<comment type="caution">
    <text evidence="1">The sequence shown here is derived from an EMBL/GenBank/DDBJ whole genome shotgun (WGS) entry which is preliminary data.</text>
</comment>
<dbReference type="RefSeq" id="WP_367428583.1">
    <property type="nucleotide sequence ID" value="NZ_CP108413.1"/>
</dbReference>
<organism evidence="1 2">
    <name type="scientific">Streptomyces celluloflavus</name>
    <dbReference type="NCBI Taxonomy" id="58344"/>
    <lineage>
        <taxon>Bacteria</taxon>
        <taxon>Bacillati</taxon>
        <taxon>Actinomycetota</taxon>
        <taxon>Actinomycetes</taxon>
        <taxon>Kitasatosporales</taxon>
        <taxon>Streptomycetaceae</taxon>
        <taxon>Streptomyces</taxon>
    </lineage>
</organism>